<comment type="subunit">
    <text evidence="3">Homotetramer.</text>
</comment>
<keyword evidence="5 7" id="KW-0274">FAD</keyword>
<feature type="domain" description="Acyl-CoA dehydrogenase/oxidase N-terminal" evidence="10">
    <location>
        <begin position="39"/>
        <end position="158"/>
    </location>
</feature>
<dbReference type="GO" id="GO:0016627">
    <property type="term" value="F:oxidoreductase activity, acting on the CH-CH group of donors"/>
    <property type="evidence" value="ECO:0007669"/>
    <property type="project" value="InterPro"/>
</dbReference>
<evidence type="ECO:0000259" key="8">
    <source>
        <dbReference type="Pfam" id="PF00441"/>
    </source>
</evidence>
<dbReference type="InterPro" id="IPR025878">
    <property type="entry name" value="Acyl-CoA_dh-like_C_dom"/>
</dbReference>
<sequence length="618" mass="67161">MAQLIADRRDVDFVLHEQMQVTELAKNEKFAEFNKKTVDMVVTEARNLAVKAILPTQKESDEVGCSLEKDGTVKVPEAFHQVNALYNEGEWLGMIDEPDYGGQGMPKTLSLAAEEYFIGANPAFMLYHGLSHGAANLIKTFGTEAQKKAYLPKIYSGKWSGTMLLTEAEAGSDVGALQTTATPNGDGTYSISGTKIFISGGEQNMVENIAHPVLARIEGAPAGTRGISLFLVPKYRVNDDGSLGEFNDVVCTGIEEKMGLHGNATCTLTLGGKGNCTGTLLGEENKGMRAMFLMMNEARQLVGLQGFATATASYLYAVNYARQRIQGKHMTAGKAADAPSVPIIQHPDVRRQLLTMKAYVEGMRSLIYYGGLTHDLEGLAQSDAEKEKYADRTAILTPIIKGYITDRALEVTSHGIQVYGGYGYIQEYPMEQLMRDCRIFQIYEGTNGIQAMDLLGRKLGMKKGQPFMDYLGEMEKTIAEAGKISVLGHVTQRVETAVNRLSEVAVSLAKASVSDNILNAYAYAHPFLDVTGDVTFAWMHLWRAVLAARKLEKLAGAADMEKFMEKAAKNKDAAFYVGSLKTAEFFATNILPATMGKLDAIADVNGAAVEMPDASFGG</sequence>
<dbReference type="InterPro" id="IPR037069">
    <property type="entry name" value="AcylCoA_DH/ox_N_sf"/>
</dbReference>
<dbReference type="GO" id="GO:0050660">
    <property type="term" value="F:flavin adenine dinucleotide binding"/>
    <property type="evidence" value="ECO:0007669"/>
    <property type="project" value="InterPro"/>
</dbReference>
<dbReference type="Pfam" id="PF00441">
    <property type="entry name" value="Acyl-CoA_dh_1"/>
    <property type="match status" value="1"/>
</dbReference>
<dbReference type="InterPro" id="IPR013786">
    <property type="entry name" value="AcylCoA_DH/ox_N"/>
</dbReference>
<evidence type="ECO:0008006" key="14">
    <source>
        <dbReference type="Google" id="ProtNLM"/>
    </source>
</evidence>
<feature type="domain" description="Acetyl-CoA dehydrogenase-like C-terminal" evidence="11">
    <location>
        <begin position="471"/>
        <end position="612"/>
    </location>
</feature>
<organism evidence="12 13">
    <name type="scientific">Desulfosalsimonas propionicica</name>
    <dbReference type="NCBI Taxonomy" id="332175"/>
    <lineage>
        <taxon>Bacteria</taxon>
        <taxon>Pseudomonadati</taxon>
        <taxon>Thermodesulfobacteriota</taxon>
        <taxon>Desulfobacteria</taxon>
        <taxon>Desulfobacterales</taxon>
        <taxon>Desulfosalsimonadaceae</taxon>
        <taxon>Desulfosalsimonas</taxon>
    </lineage>
</organism>
<dbReference type="InterPro" id="IPR036250">
    <property type="entry name" value="AcylCo_DH-like_C"/>
</dbReference>
<dbReference type="SUPFAM" id="SSF56645">
    <property type="entry name" value="Acyl-CoA dehydrogenase NM domain-like"/>
    <property type="match status" value="1"/>
</dbReference>
<comment type="caution">
    <text evidence="12">The sequence shown here is derived from an EMBL/GenBank/DDBJ whole genome shotgun (WGS) entry which is preliminary data.</text>
</comment>
<protein>
    <recommendedName>
        <fullName evidence="14">Acyl-CoA dehydrogenase</fullName>
    </recommendedName>
</protein>
<feature type="domain" description="Acyl-CoA dehydrogenase/oxidase C-terminal" evidence="8">
    <location>
        <begin position="285"/>
        <end position="454"/>
    </location>
</feature>
<name>A0A7W0HLR9_9BACT</name>
<evidence type="ECO:0000259" key="9">
    <source>
        <dbReference type="Pfam" id="PF02770"/>
    </source>
</evidence>
<keyword evidence="13" id="KW-1185">Reference proteome</keyword>
<dbReference type="InterPro" id="IPR046373">
    <property type="entry name" value="Acyl-CoA_Oxase/DH_mid-dom_sf"/>
</dbReference>
<dbReference type="PANTHER" id="PTHR42803:SF1">
    <property type="entry name" value="BROAD-SPECIFICITY LINEAR ACYL-COA DEHYDROGENASE FADE5"/>
    <property type="match status" value="1"/>
</dbReference>
<keyword evidence="6 7" id="KW-0560">Oxidoreductase</keyword>
<evidence type="ECO:0000256" key="3">
    <source>
        <dbReference type="ARBA" id="ARBA00011881"/>
    </source>
</evidence>
<accession>A0A7W0HLR9</accession>
<dbReference type="Pfam" id="PF02770">
    <property type="entry name" value="Acyl-CoA_dh_M"/>
    <property type="match status" value="1"/>
</dbReference>
<comment type="similarity">
    <text evidence="2 7">Belongs to the acyl-CoA dehydrogenase family.</text>
</comment>
<dbReference type="PANTHER" id="PTHR42803">
    <property type="entry name" value="ACYL-COA DEHYDROGENASE"/>
    <property type="match status" value="1"/>
</dbReference>
<evidence type="ECO:0000256" key="1">
    <source>
        <dbReference type="ARBA" id="ARBA00001974"/>
    </source>
</evidence>
<feature type="domain" description="Acyl-CoA oxidase/dehydrogenase middle" evidence="9">
    <location>
        <begin position="163"/>
        <end position="270"/>
    </location>
</feature>
<evidence type="ECO:0000313" key="12">
    <source>
        <dbReference type="EMBL" id="MBA2882573.1"/>
    </source>
</evidence>
<proteinExistence type="inferred from homology"/>
<dbReference type="SUPFAM" id="SSF47203">
    <property type="entry name" value="Acyl-CoA dehydrogenase C-terminal domain-like"/>
    <property type="match status" value="1"/>
</dbReference>
<dbReference type="Proteomes" id="UP000525298">
    <property type="component" value="Unassembled WGS sequence"/>
</dbReference>
<dbReference type="InterPro" id="IPR009075">
    <property type="entry name" value="AcylCo_DH/oxidase_C"/>
</dbReference>
<reference evidence="12 13" key="1">
    <citation type="submission" date="2020-07" db="EMBL/GenBank/DDBJ databases">
        <title>Genomic Encyclopedia of Type Strains, Phase IV (KMG-IV): sequencing the most valuable type-strain genomes for metagenomic binning, comparative biology and taxonomic classification.</title>
        <authorList>
            <person name="Goeker M."/>
        </authorList>
    </citation>
    <scope>NUCLEOTIDE SEQUENCE [LARGE SCALE GENOMIC DNA]</scope>
    <source>
        <strain evidence="12 13">DSM 17721</strain>
    </source>
</reference>
<evidence type="ECO:0000256" key="2">
    <source>
        <dbReference type="ARBA" id="ARBA00009347"/>
    </source>
</evidence>
<dbReference type="InterPro" id="IPR009100">
    <property type="entry name" value="AcylCoA_DH/oxidase_NM_dom_sf"/>
</dbReference>
<dbReference type="InterPro" id="IPR052166">
    <property type="entry name" value="Diverse_Acyl-CoA_DH"/>
</dbReference>
<gene>
    <name evidence="12" type="ORF">HNR65_002925</name>
</gene>
<dbReference type="Pfam" id="PF12806">
    <property type="entry name" value="Acyl-CoA_dh_C"/>
    <property type="match status" value="1"/>
</dbReference>
<evidence type="ECO:0000259" key="11">
    <source>
        <dbReference type="Pfam" id="PF12806"/>
    </source>
</evidence>
<evidence type="ECO:0000256" key="5">
    <source>
        <dbReference type="ARBA" id="ARBA00022827"/>
    </source>
</evidence>
<keyword evidence="4 7" id="KW-0285">Flavoprotein</keyword>
<evidence type="ECO:0000256" key="6">
    <source>
        <dbReference type="ARBA" id="ARBA00023002"/>
    </source>
</evidence>
<dbReference type="InterPro" id="IPR006091">
    <property type="entry name" value="Acyl-CoA_Oxase/DH_mid-dom"/>
</dbReference>
<evidence type="ECO:0000256" key="4">
    <source>
        <dbReference type="ARBA" id="ARBA00022630"/>
    </source>
</evidence>
<dbReference type="AlphaFoldDB" id="A0A7W0HLR9"/>
<comment type="cofactor">
    <cofactor evidence="1 7">
        <name>FAD</name>
        <dbReference type="ChEBI" id="CHEBI:57692"/>
    </cofactor>
</comment>
<evidence type="ECO:0000256" key="7">
    <source>
        <dbReference type="RuleBase" id="RU362125"/>
    </source>
</evidence>
<dbReference type="RefSeq" id="WP_181552202.1">
    <property type="nucleotide sequence ID" value="NZ_JACDUS010000010.1"/>
</dbReference>
<dbReference type="Gene3D" id="1.10.540.10">
    <property type="entry name" value="Acyl-CoA dehydrogenase/oxidase, N-terminal domain"/>
    <property type="match status" value="1"/>
</dbReference>
<dbReference type="Pfam" id="PF02771">
    <property type="entry name" value="Acyl-CoA_dh_N"/>
    <property type="match status" value="1"/>
</dbReference>
<evidence type="ECO:0000313" key="13">
    <source>
        <dbReference type="Proteomes" id="UP000525298"/>
    </source>
</evidence>
<dbReference type="Gene3D" id="2.40.110.10">
    <property type="entry name" value="Butyryl-CoA Dehydrogenase, subunit A, domain 2"/>
    <property type="match status" value="1"/>
</dbReference>
<dbReference type="Gene3D" id="1.20.140.10">
    <property type="entry name" value="Butyryl-CoA Dehydrogenase, subunit A, domain 3"/>
    <property type="match status" value="1"/>
</dbReference>
<dbReference type="EMBL" id="JACDUS010000010">
    <property type="protein sequence ID" value="MBA2882573.1"/>
    <property type="molecule type" value="Genomic_DNA"/>
</dbReference>
<evidence type="ECO:0000259" key="10">
    <source>
        <dbReference type="Pfam" id="PF02771"/>
    </source>
</evidence>